<dbReference type="PANTHER" id="PTHR42987">
    <property type="entry name" value="PEPTIDASE S49"/>
    <property type="match status" value="1"/>
</dbReference>
<dbReference type="RefSeq" id="WP_158324012.1">
    <property type="nucleotide sequence ID" value="NZ_BORB01000014.1"/>
</dbReference>
<dbReference type="Gene3D" id="3.90.226.10">
    <property type="entry name" value="2-enoyl-CoA Hydratase, Chain A, domain 1"/>
    <property type="match status" value="2"/>
</dbReference>
<dbReference type="SUPFAM" id="SSF52096">
    <property type="entry name" value="ClpP/crotonase"/>
    <property type="match status" value="1"/>
</dbReference>
<dbReference type="PANTHER" id="PTHR42987:SF7">
    <property type="entry name" value="SIGNAL PEPTIDE PEPTIDASE SPPA-RELATED"/>
    <property type="match status" value="1"/>
</dbReference>
<evidence type="ECO:0000313" key="7">
    <source>
        <dbReference type="Proteomes" id="UP000679950"/>
    </source>
</evidence>
<protein>
    <submittedName>
        <fullName evidence="6">Signal peptide peptidase SppA</fullName>
    </submittedName>
</protein>
<evidence type="ECO:0000256" key="4">
    <source>
        <dbReference type="ARBA" id="ARBA00022825"/>
    </source>
</evidence>
<keyword evidence="4" id="KW-0720">Serine protease</keyword>
<evidence type="ECO:0000313" key="6">
    <source>
        <dbReference type="EMBL" id="GIN57739.1"/>
    </source>
</evidence>
<dbReference type="NCBIfam" id="TIGR00706">
    <property type="entry name" value="SppA_dom"/>
    <property type="match status" value="1"/>
</dbReference>
<dbReference type="InterPro" id="IPR004635">
    <property type="entry name" value="Pept_S49_SppA"/>
</dbReference>
<reference evidence="6 7" key="1">
    <citation type="submission" date="2021-03" db="EMBL/GenBank/DDBJ databases">
        <title>Antimicrobial resistance genes in bacteria isolated from Japanese honey, and their potential for conferring macrolide and lincosamide resistance in the American foulbrood pathogen Paenibacillus larvae.</title>
        <authorList>
            <person name="Okamoto M."/>
            <person name="Kumagai M."/>
            <person name="Kanamori H."/>
            <person name="Takamatsu D."/>
        </authorList>
    </citation>
    <scope>NUCLEOTIDE SEQUENCE [LARGE SCALE GENOMIC DNA]</scope>
    <source>
        <strain evidence="6 7">J8TS2</strain>
    </source>
</reference>
<keyword evidence="7" id="KW-1185">Reference proteome</keyword>
<name>A0ABQ4KIG5_9BACI</name>
<gene>
    <name evidence="6" type="primary">sppA</name>
    <name evidence="6" type="ORF">J8TS2_20580</name>
</gene>
<dbReference type="Pfam" id="PF01343">
    <property type="entry name" value="Peptidase_S49"/>
    <property type="match status" value="1"/>
</dbReference>
<dbReference type="Proteomes" id="UP000679950">
    <property type="component" value="Unassembled WGS sequence"/>
</dbReference>
<keyword evidence="3" id="KW-0378">Hydrolase</keyword>
<dbReference type="InterPro" id="IPR029045">
    <property type="entry name" value="ClpP/crotonase-like_dom_sf"/>
</dbReference>
<organism evidence="6 7">
    <name type="scientific">Lederbergia ruris</name>
    <dbReference type="NCBI Taxonomy" id="217495"/>
    <lineage>
        <taxon>Bacteria</taxon>
        <taxon>Bacillati</taxon>
        <taxon>Bacillota</taxon>
        <taxon>Bacilli</taxon>
        <taxon>Bacillales</taxon>
        <taxon>Bacillaceae</taxon>
        <taxon>Lederbergia</taxon>
    </lineage>
</organism>
<comment type="similarity">
    <text evidence="1">Belongs to the peptidase S49 family.</text>
</comment>
<evidence type="ECO:0000256" key="1">
    <source>
        <dbReference type="ARBA" id="ARBA00008683"/>
    </source>
</evidence>
<dbReference type="EMBL" id="BORB01000014">
    <property type="protein sequence ID" value="GIN57739.1"/>
    <property type="molecule type" value="Genomic_DNA"/>
</dbReference>
<comment type="caution">
    <text evidence="6">The sequence shown here is derived from an EMBL/GenBank/DDBJ whole genome shotgun (WGS) entry which is preliminary data.</text>
</comment>
<keyword evidence="2" id="KW-0645">Protease</keyword>
<feature type="domain" description="Peptidase S49" evidence="5">
    <location>
        <begin position="132"/>
        <end position="281"/>
    </location>
</feature>
<proteinExistence type="inferred from homology"/>
<accession>A0ABQ4KIG5</accession>
<dbReference type="CDD" id="cd07023">
    <property type="entry name" value="S49_Sppa_N_C"/>
    <property type="match status" value="1"/>
</dbReference>
<evidence type="ECO:0000259" key="5">
    <source>
        <dbReference type="Pfam" id="PF01343"/>
    </source>
</evidence>
<dbReference type="InterPro" id="IPR047272">
    <property type="entry name" value="S49_SppA_C"/>
</dbReference>
<evidence type="ECO:0000256" key="3">
    <source>
        <dbReference type="ARBA" id="ARBA00022801"/>
    </source>
</evidence>
<dbReference type="InterPro" id="IPR002142">
    <property type="entry name" value="Peptidase_S49"/>
</dbReference>
<sequence>MNGKRWIALGVAAFVFFVSTIVNLASSFLFTDFTKLINEGVGVNQAFAEEVLESGSPSQKIAVLEVDGVIQDVGEASIFQTAGYVHKEFMKQLNHVKDDNTVKGIILRVNSPGGGTNESAEIHHKLVQIREETDKPIYVSMGSMAASGGYYISAPANKIFASPETMTGSLGVIMQGVNISELADKLGIDFTTIKSGPYKDIMSQYRDMTKEEKDILDSMLKNSYDEFVRIISEGRDMPETKVREIADGRVYDGRQAKEVGLIDEFGYQEDVIEQMKNDYKLKGAQVIRYNASAGFGSLFGVVAQQFGGKEAEMRGITKLLTQPNAPRLMYLYSE</sequence>
<evidence type="ECO:0000256" key="2">
    <source>
        <dbReference type="ARBA" id="ARBA00022670"/>
    </source>
</evidence>